<name>A0ABS0N2J0_9SPHN</name>
<comment type="caution">
    <text evidence="1">The sequence shown here is derived from an EMBL/GenBank/DDBJ whole genome shotgun (WGS) entry which is preliminary data.</text>
</comment>
<evidence type="ECO:0000313" key="2">
    <source>
        <dbReference type="Proteomes" id="UP000602442"/>
    </source>
</evidence>
<evidence type="ECO:0000313" key="1">
    <source>
        <dbReference type="EMBL" id="MBH5322183.1"/>
    </source>
</evidence>
<organism evidence="1 2">
    <name type="scientific">Aurantiacibacter sediminis</name>
    <dbReference type="NCBI Taxonomy" id="2793064"/>
    <lineage>
        <taxon>Bacteria</taxon>
        <taxon>Pseudomonadati</taxon>
        <taxon>Pseudomonadota</taxon>
        <taxon>Alphaproteobacteria</taxon>
        <taxon>Sphingomonadales</taxon>
        <taxon>Erythrobacteraceae</taxon>
        <taxon>Aurantiacibacter</taxon>
    </lineage>
</organism>
<keyword evidence="2" id="KW-1185">Reference proteome</keyword>
<dbReference type="RefSeq" id="WP_197920897.1">
    <property type="nucleotide sequence ID" value="NZ_CAWPTA010000007.1"/>
</dbReference>
<dbReference type="EMBL" id="JAEANY010000002">
    <property type="protein sequence ID" value="MBH5322183.1"/>
    <property type="molecule type" value="Genomic_DNA"/>
</dbReference>
<sequence length="476" mass="52443">MGKISDPNLFSAQFGLAAGTLEAAGLIDPFIEVDTPLFIDPLLLGKSAFPQISDDGLKEFKAHFARFVRLLALSKAPNDAPWKGARSMIDLSEPPANGLGYGTTGRSGSSRPAKIKNAIMRTASEVIGLGSRDPEMISLMPFFEEDVGPDTISDFTTHVITPALAQITNDFCIAHGVPMAKNDLCPQIKLPMYKDGSGDEKPLLLVPQDIVRELPIARSPRDIENSINHNSAYRGEVNQFFNAMTMATVEERKEAIRHFALSSKDAFEEFLAMVKEYNSHYDPNDDALGYYKMRDILARGFSGITSPKHFDLSSGPQAVKAVAIDALEVFKHHVENGNLWEELWIDGKPKRERAAQLLFFAIADSFCKANNIDISPEANMGGGPVDFKFSNGYKCRVVVEMKRSGGSVKHGYERQLEIYKNAAQTEIGIFVIMNFGDLGKKLTQIESIKTYREGLDKPASDIIVIDATQKLSASKR</sequence>
<reference evidence="1 2" key="1">
    <citation type="submission" date="2020-11" db="EMBL/GenBank/DDBJ databases">
        <title>Erythrobacter sediminis sp. nov., a marine bacterium from a tidal flat of Garorim Bay.</title>
        <authorList>
            <person name="Kim D."/>
            <person name="Yoo Y."/>
            <person name="Kim J.-J."/>
        </authorList>
    </citation>
    <scope>NUCLEOTIDE SEQUENCE [LARGE SCALE GENOMIC DNA]</scope>
    <source>
        <strain evidence="1 2">JGD-13</strain>
    </source>
</reference>
<protein>
    <recommendedName>
        <fullName evidence="3">Protein NO VEIN C-terminal domain-containing protein</fullName>
    </recommendedName>
</protein>
<evidence type="ECO:0008006" key="3">
    <source>
        <dbReference type="Google" id="ProtNLM"/>
    </source>
</evidence>
<accession>A0ABS0N2J0</accession>
<gene>
    <name evidence="1" type="ORF">I5L03_06250</name>
</gene>
<dbReference type="Proteomes" id="UP000602442">
    <property type="component" value="Unassembled WGS sequence"/>
</dbReference>
<proteinExistence type="predicted"/>